<evidence type="ECO:0000313" key="1">
    <source>
        <dbReference type="EMBL" id="GMI13370.1"/>
    </source>
</evidence>
<dbReference type="Proteomes" id="UP001165160">
    <property type="component" value="Unassembled WGS sequence"/>
</dbReference>
<comment type="caution">
    <text evidence="1">The sequence shown here is derived from an EMBL/GenBank/DDBJ whole genome shotgun (WGS) entry which is preliminary data.</text>
</comment>
<dbReference type="EMBL" id="BRXX01000467">
    <property type="protein sequence ID" value="GMI13370.1"/>
    <property type="molecule type" value="Genomic_DNA"/>
</dbReference>
<gene>
    <name evidence="1" type="ORF">TrVE_jg3009</name>
</gene>
<reference evidence="2" key="1">
    <citation type="journal article" date="2023" name="Commun. Biol.">
        <title>Genome analysis of Parmales, the sister group of diatoms, reveals the evolutionary specialization of diatoms from phago-mixotrophs to photoautotrophs.</title>
        <authorList>
            <person name="Ban H."/>
            <person name="Sato S."/>
            <person name="Yoshikawa S."/>
            <person name="Yamada K."/>
            <person name="Nakamura Y."/>
            <person name="Ichinomiya M."/>
            <person name="Sato N."/>
            <person name="Blanc-Mathieu R."/>
            <person name="Endo H."/>
            <person name="Kuwata A."/>
            <person name="Ogata H."/>
        </authorList>
    </citation>
    <scope>NUCLEOTIDE SEQUENCE [LARGE SCALE GENOMIC DNA]</scope>
    <source>
        <strain evidence="2">NIES 3699</strain>
    </source>
</reference>
<organism evidence="1 2">
    <name type="scientific">Triparma verrucosa</name>
    <dbReference type="NCBI Taxonomy" id="1606542"/>
    <lineage>
        <taxon>Eukaryota</taxon>
        <taxon>Sar</taxon>
        <taxon>Stramenopiles</taxon>
        <taxon>Ochrophyta</taxon>
        <taxon>Bolidophyceae</taxon>
        <taxon>Parmales</taxon>
        <taxon>Triparmaceae</taxon>
        <taxon>Triparma</taxon>
    </lineage>
</organism>
<dbReference type="AlphaFoldDB" id="A0A9W7KW12"/>
<keyword evidence="2" id="KW-1185">Reference proteome</keyword>
<proteinExistence type="predicted"/>
<evidence type="ECO:0000313" key="2">
    <source>
        <dbReference type="Proteomes" id="UP001165160"/>
    </source>
</evidence>
<sequence>MSNIILSDEDISQALHSNPNPIIKGSADLFPSAIRFLRQSSKILVAVSAEQATLQQKVVEFILPMAFPQQLYLTLENADHGVALSWLDPSLPPPPSTTTTTTTTTKETPIFQFKGSNTLVPPSSNQIALTLAMQNIPSMNLIVSTVKNLIKILSDLTVEPSVLKLPEILPSTIGFLNKIFLPTDPPLSMSALPSGAIDVSLQLPFNLPIMQSDYPEILHLLTSIADISFAVSTAPEESVEGADAVADDVLLMKMNPHEMSMSFRCKDDTLLTKVKEEKLSFNLKEERKAQVILDMSVYMSRFIGVSLKFPRIYLECVRQEMEEDGSFNLRIRVSKMDNSQGGILTRVLPLKKLSKLLNEGFEVNVNVNGSGQLLISYEVRLPKLPSWFYKIARFFVKKTAGGLLKLMRDLVNAALEDVERVLEYVNKGGKG</sequence>
<name>A0A9W7KW12_9STRA</name>
<protein>
    <submittedName>
        <fullName evidence="1">Uncharacterized protein</fullName>
    </submittedName>
</protein>
<accession>A0A9W7KW12</accession>